<evidence type="ECO:0000256" key="2">
    <source>
        <dbReference type="HAMAP-Rule" id="MF_00386"/>
    </source>
</evidence>
<keyword evidence="2" id="KW-1003">Cell membrane</keyword>
<keyword evidence="4" id="KW-1185">Reference proteome</keyword>
<dbReference type="PANTHER" id="PTHR33383:SF1">
    <property type="entry name" value="MEMBRANE PROTEIN INSERTION EFFICIENCY FACTOR-RELATED"/>
    <property type="match status" value="1"/>
</dbReference>
<accession>A0ABP3U9Z2</accession>
<dbReference type="Proteomes" id="UP001500339">
    <property type="component" value="Unassembled WGS sequence"/>
</dbReference>
<comment type="function">
    <text evidence="2">Could be involved in insertion of integral membrane proteins into the membrane.</text>
</comment>
<gene>
    <name evidence="3" type="primary">yidD</name>
    <name evidence="3" type="ORF">GCM10008905_23460</name>
</gene>
<comment type="caution">
    <text evidence="3">The sequence shown here is derived from an EMBL/GenBank/DDBJ whole genome shotgun (WGS) entry which is preliminary data.</text>
</comment>
<dbReference type="NCBIfam" id="TIGR00278">
    <property type="entry name" value="membrane protein insertion efficiency factor YidD"/>
    <property type="match status" value="1"/>
</dbReference>
<dbReference type="InterPro" id="IPR002696">
    <property type="entry name" value="Membr_insert_effic_factor_YidD"/>
</dbReference>
<reference evidence="4" key="1">
    <citation type="journal article" date="2019" name="Int. J. Syst. Evol. Microbiol.">
        <title>The Global Catalogue of Microorganisms (GCM) 10K type strain sequencing project: providing services to taxonomists for standard genome sequencing and annotation.</title>
        <authorList>
            <consortium name="The Broad Institute Genomics Platform"/>
            <consortium name="The Broad Institute Genome Sequencing Center for Infectious Disease"/>
            <person name="Wu L."/>
            <person name="Ma J."/>
        </authorList>
    </citation>
    <scope>NUCLEOTIDE SEQUENCE [LARGE SCALE GENOMIC DNA]</scope>
    <source>
        <strain evidence="4">JCM 1405</strain>
    </source>
</reference>
<evidence type="ECO:0000256" key="1">
    <source>
        <dbReference type="ARBA" id="ARBA00023136"/>
    </source>
</evidence>
<dbReference type="HAMAP" id="MF_00386">
    <property type="entry name" value="UPF0161_YidD"/>
    <property type="match status" value="1"/>
</dbReference>
<dbReference type="SMART" id="SM01234">
    <property type="entry name" value="Haemolytic"/>
    <property type="match status" value="1"/>
</dbReference>
<comment type="subcellular location">
    <subcellularLocation>
        <location evidence="2">Cell membrane</location>
        <topology evidence="2">Peripheral membrane protein</topology>
        <orientation evidence="2">Cytoplasmic side</orientation>
    </subcellularLocation>
</comment>
<protein>
    <recommendedName>
        <fullName evidence="2">Putative membrane protein insertion efficiency factor</fullName>
    </recommendedName>
</protein>
<organism evidence="3 4">
    <name type="scientific">Clostridium malenominatum</name>
    <dbReference type="NCBI Taxonomy" id="1539"/>
    <lineage>
        <taxon>Bacteria</taxon>
        <taxon>Bacillati</taxon>
        <taxon>Bacillota</taxon>
        <taxon>Clostridia</taxon>
        <taxon>Eubacteriales</taxon>
        <taxon>Clostridiaceae</taxon>
        <taxon>Clostridium</taxon>
    </lineage>
</organism>
<dbReference type="Pfam" id="PF01809">
    <property type="entry name" value="YidD"/>
    <property type="match status" value="1"/>
</dbReference>
<comment type="similarity">
    <text evidence="2">Belongs to the UPF0161 family.</text>
</comment>
<keyword evidence="1 2" id="KW-0472">Membrane</keyword>
<proteinExistence type="inferred from homology"/>
<evidence type="ECO:0000313" key="3">
    <source>
        <dbReference type="EMBL" id="GAA0726643.1"/>
    </source>
</evidence>
<name>A0ABP3U9Z2_9CLOT</name>
<sequence>MKKLLILLINFYRNYISPLKRPSCKFYPTCSQYALDAIEKYGAIKGTFLAFIRVLRCNPFSKGGYDPVK</sequence>
<dbReference type="EMBL" id="BAAACF010000002">
    <property type="protein sequence ID" value="GAA0726643.1"/>
    <property type="molecule type" value="Genomic_DNA"/>
</dbReference>
<dbReference type="PANTHER" id="PTHR33383">
    <property type="entry name" value="MEMBRANE PROTEIN INSERTION EFFICIENCY FACTOR-RELATED"/>
    <property type="match status" value="1"/>
</dbReference>
<dbReference type="RefSeq" id="WP_343769904.1">
    <property type="nucleotide sequence ID" value="NZ_BAAACF010000002.1"/>
</dbReference>
<evidence type="ECO:0000313" key="4">
    <source>
        <dbReference type="Proteomes" id="UP001500339"/>
    </source>
</evidence>